<dbReference type="InterPro" id="IPR011042">
    <property type="entry name" value="6-blade_b-propeller_TolB-like"/>
</dbReference>
<sequence length="380" mass="43735">MNAKSVGLSILLGTSLLIFSCSKKEEASINVNTIEIGQIDKKATESIEKFISGAKYKILKTGDKFFAEITKLIIQNDRIYLLDGDRGQIILIYDLDGNLLNFISKTGSGPGEYRQPTDLWINLDGTIELLDEAQRKIITYSKNGDFINEMKLPFAAEKFIKTNSKYFFYTNNIAFSFKEDSNETGLVISTNLNLTNPEVIVPADMLRADFYYVTTQNFTQVNNSWYFFDAFSNRLINLSEGEDIILDFGELNFPTDFFTKEKKRGIDVMNDLYNLGKVWDIGAIYDTESYLYFKFQINLTVYMAFYDKEKGTTNVIPRDNWNVNMDCFVSRFDPLTAINNQLVFHLLPSQIKMLKELNCFPADKLKDIDENNVLMFWDIN</sequence>
<dbReference type="Proteomes" id="UP000075615">
    <property type="component" value="Unassembled WGS sequence"/>
</dbReference>
<dbReference type="OrthoDB" id="820475at2"/>
<comment type="caution">
    <text evidence="1">The sequence shown here is derived from an EMBL/GenBank/DDBJ whole genome shotgun (WGS) entry which is preliminary data.</text>
</comment>
<evidence type="ECO:0008006" key="3">
    <source>
        <dbReference type="Google" id="ProtNLM"/>
    </source>
</evidence>
<dbReference type="STRING" id="296218.AWN68_18430"/>
<dbReference type="PROSITE" id="PS51257">
    <property type="entry name" value="PROKAR_LIPOPROTEIN"/>
    <property type="match status" value="1"/>
</dbReference>
<evidence type="ECO:0000313" key="1">
    <source>
        <dbReference type="EMBL" id="KYG76961.1"/>
    </source>
</evidence>
<dbReference type="Pfam" id="PF17170">
    <property type="entry name" value="DUF5128"/>
    <property type="match status" value="1"/>
</dbReference>
<evidence type="ECO:0000313" key="2">
    <source>
        <dbReference type="Proteomes" id="UP000075615"/>
    </source>
</evidence>
<reference evidence="1 2" key="1">
    <citation type="submission" date="2016-01" db="EMBL/GenBank/DDBJ databases">
        <title>Genome sequencing of Roseivirga echinicomitans KMM 6058.</title>
        <authorList>
            <person name="Selvaratnam C."/>
            <person name="Thevarajoo S."/>
            <person name="Goh K.M."/>
            <person name="Ee R."/>
            <person name="Chan K.-G."/>
            <person name="Chong C.S."/>
        </authorList>
    </citation>
    <scope>NUCLEOTIDE SEQUENCE [LARGE SCALE GENOMIC DNA]</scope>
    <source>
        <strain evidence="1 2">KMM 6058</strain>
    </source>
</reference>
<accession>A0A150XE31</accession>
<organism evidence="1 2">
    <name type="scientific">Roseivirga echinicomitans</name>
    <dbReference type="NCBI Taxonomy" id="296218"/>
    <lineage>
        <taxon>Bacteria</taxon>
        <taxon>Pseudomonadati</taxon>
        <taxon>Bacteroidota</taxon>
        <taxon>Cytophagia</taxon>
        <taxon>Cytophagales</taxon>
        <taxon>Roseivirgaceae</taxon>
        <taxon>Roseivirga</taxon>
    </lineage>
</organism>
<proteinExistence type="predicted"/>
<gene>
    <name evidence="1" type="ORF">AWN68_18430</name>
</gene>
<dbReference type="EMBL" id="LRDB01000017">
    <property type="protein sequence ID" value="KYG76961.1"/>
    <property type="molecule type" value="Genomic_DNA"/>
</dbReference>
<dbReference type="AlphaFoldDB" id="A0A150XE31"/>
<dbReference type="Gene3D" id="2.120.10.30">
    <property type="entry name" value="TolB, C-terminal domain"/>
    <property type="match status" value="1"/>
</dbReference>
<dbReference type="RefSeq" id="WP_068415415.1">
    <property type="nucleotide sequence ID" value="NZ_LRDB01000017.1"/>
</dbReference>
<protein>
    <recommendedName>
        <fullName evidence="3">6-bladed beta-propeller</fullName>
    </recommendedName>
</protein>
<dbReference type="SUPFAM" id="SSF63825">
    <property type="entry name" value="YWTD domain"/>
    <property type="match status" value="1"/>
</dbReference>
<name>A0A150XE31_9BACT</name>
<keyword evidence="2" id="KW-1185">Reference proteome</keyword>